<protein>
    <recommendedName>
        <fullName evidence="2">Leucine-rich repeat-containing protein 51</fullName>
    </recommendedName>
</protein>
<evidence type="ECO:0000256" key="6">
    <source>
        <dbReference type="SAM" id="MobiDB-lite"/>
    </source>
</evidence>
<evidence type="ECO:0000313" key="8">
    <source>
        <dbReference type="RefSeq" id="XP_029645728.2"/>
    </source>
</evidence>
<evidence type="ECO:0000256" key="3">
    <source>
        <dbReference type="ARBA" id="ARBA00022490"/>
    </source>
</evidence>
<dbReference type="Proteomes" id="UP000515154">
    <property type="component" value="Linkage group LG15"/>
</dbReference>
<keyword evidence="5" id="KW-0677">Repeat</keyword>
<dbReference type="InterPro" id="IPR032675">
    <property type="entry name" value="LRR_dom_sf"/>
</dbReference>
<evidence type="ECO:0000313" key="7">
    <source>
        <dbReference type="Proteomes" id="UP000515154"/>
    </source>
</evidence>
<feature type="region of interest" description="Disordered" evidence="6">
    <location>
        <begin position="69"/>
        <end position="111"/>
    </location>
</feature>
<dbReference type="KEGG" id="osn:115219692"/>
<keyword evidence="3" id="KW-0963">Cytoplasm</keyword>
<keyword evidence="4" id="KW-0433">Leucine-rich repeat</keyword>
<accession>A0A6P7T4G2</accession>
<sequence length="249" mass="28835">MERTITTIFNRNIIPGERCIRMSRLKYIKNQKLPTKEMLSVFAFIGARAPLDFSFRQLENLDSLFSKETRDDETSKMHTSEDILFGKSSEQTNLSKPEEEPKTSSKKSLSQSLRLNNNSLNNIESLPAMVHAYFQYSSDLAWLDLSFNHMKTISPQLCKFPNLQILYMHGNAITNMNDIGNLVPLTKLTKLTLHGNPIEQIPNYRITVISRLVTLREFDFSCVSLWEREAGERMQNEIKKTKKPRKKTQ</sequence>
<dbReference type="InterPro" id="IPR001611">
    <property type="entry name" value="Leu-rich_rpt"/>
</dbReference>
<evidence type="ECO:0000256" key="5">
    <source>
        <dbReference type="ARBA" id="ARBA00022737"/>
    </source>
</evidence>
<dbReference type="PANTHER" id="PTHR46545">
    <property type="entry name" value="LEUCINE-RICH REPEAT-CONTAINING PROTEIN 51"/>
    <property type="match status" value="1"/>
</dbReference>
<dbReference type="SUPFAM" id="SSF52058">
    <property type="entry name" value="L domain-like"/>
    <property type="match status" value="1"/>
</dbReference>
<reference evidence="8" key="1">
    <citation type="submission" date="2025-08" db="UniProtKB">
        <authorList>
            <consortium name="RefSeq"/>
        </authorList>
    </citation>
    <scope>IDENTIFICATION</scope>
</reference>
<dbReference type="GO" id="GO:0005737">
    <property type="term" value="C:cytoplasm"/>
    <property type="evidence" value="ECO:0007669"/>
    <property type="project" value="UniProtKB-SubCell"/>
</dbReference>
<dbReference type="AlphaFoldDB" id="A0A6P7T4G2"/>
<dbReference type="Pfam" id="PF14580">
    <property type="entry name" value="LRR_9"/>
    <property type="match status" value="1"/>
</dbReference>
<evidence type="ECO:0000256" key="4">
    <source>
        <dbReference type="ARBA" id="ARBA00022614"/>
    </source>
</evidence>
<dbReference type="PROSITE" id="PS51450">
    <property type="entry name" value="LRR"/>
    <property type="match status" value="2"/>
</dbReference>
<name>A0A6P7T4G2_9MOLL</name>
<evidence type="ECO:0000256" key="2">
    <source>
        <dbReference type="ARBA" id="ARBA00014223"/>
    </source>
</evidence>
<gene>
    <name evidence="8" type="primary">LOC115219692</name>
</gene>
<evidence type="ECO:0000256" key="1">
    <source>
        <dbReference type="ARBA" id="ARBA00004496"/>
    </source>
</evidence>
<dbReference type="Gene3D" id="3.80.10.10">
    <property type="entry name" value="Ribonuclease Inhibitor"/>
    <property type="match status" value="1"/>
</dbReference>
<dbReference type="RefSeq" id="XP_029645728.2">
    <property type="nucleotide sequence ID" value="XM_029789868.2"/>
</dbReference>
<proteinExistence type="predicted"/>
<comment type="subcellular location">
    <subcellularLocation>
        <location evidence="1">Cytoplasm</location>
    </subcellularLocation>
</comment>
<organism evidence="7 8">
    <name type="scientific">Octopus sinensis</name>
    <name type="common">East Asian common octopus</name>
    <dbReference type="NCBI Taxonomy" id="2607531"/>
    <lineage>
        <taxon>Eukaryota</taxon>
        <taxon>Metazoa</taxon>
        <taxon>Spiralia</taxon>
        <taxon>Lophotrochozoa</taxon>
        <taxon>Mollusca</taxon>
        <taxon>Cephalopoda</taxon>
        <taxon>Coleoidea</taxon>
        <taxon>Octopodiformes</taxon>
        <taxon>Octopoda</taxon>
        <taxon>Incirrata</taxon>
        <taxon>Octopodidae</taxon>
        <taxon>Octopus</taxon>
    </lineage>
</organism>
<feature type="compositionally biased region" description="Basic and acidic residues" evidence="6">
    <location>
        <begin position="69"/>
        <end position="81"/>
    </location>
</feature>
<keyword evidence="7" id="KW-1185">Reference proteome</keyword>
<dbReference type="PANTHER" id="PTHR46545:SF1">
    <property type="entry name" value="LEUCINE-RICH REPEAT-CONTAINING PROTEIN 51"/>
    <property type="match status" value="1"/>
</dbReference>